<accession>A0A9P6U4L8</accession>
<gene>
    <name evidence="2" type="primary">TRS33</name>
    <name evidence="2" type="ORF">DFQ27_004084</name>
</gene>
<comment type="similarity">
    <text evidence="1">Belongs to the TRAPP small subunits family. BET3 subfamily.</text>
</comment>
<dbReference type="InterPro" id="IPR037992">
    <property type="entry name" value="TRAPPC6/Trs33"/>
</dbReference>
<dbReference type="Gene3D" id="3.30.1380.20">
    <property type="entry name" value="Trafficking protein particle complex subunit 3"/>
    <property type="match status" value="1"/>
</dbReference>
<dbReference type="FunFam" id="3.30.1380.20:FF:000008">
    <property type="entry name" value="trafficking protein particle complex subunit 6B"/>
    <property type="match status" value="1"/>
</dbReference>
<dbReference type="SUPFAM" id="SSF111126">
    <property type="entry name" value="Ligand-binding domain in the NO signalling and Golgi transport"/>
    <property type="match status" value="1"/>
</dbReference>
<evidence type="ECO:0000256" key="1">
    <source>
        <dbReference type="ARBA" id="ARBA00006218"/>
    </source>
</evidence>
<dbReference type="GO" id="GO:0005801">
    <property type="term" value="C:cis-Golgi network"/>
    <property type="evidence" value="ECO:0007669"/>
    <property type="project" value="TreeGrafter"/>
</dbReference>
<evidence type="ECO:0000313" key="2">
    <source>
        <dbReference type="EMBL" id="KAG0259384.1"/>
    </source>
</evidence>
<comment type="caution">
    <text evidence="2">The sequence shown here is derived from an EMBL/GenBank/DDBJ whole genome shotgun (WGS) entry which is preliminary data.</text>
</comment>
<dbReference type="CDD" id="cd14944">
    <property type="entry name" value="TRAPPC6A_Trs33"/>
    <property type="match status" value="1"/>
</dbReference>
<dbReference type="AlphaFoldDB" id="A0A9P6U4L8"/>
<dbReference type="InterPro" id="IPR007194">
    <property type="entry name" value="TRAPP_component"/>
</dbReference>
<dbReference type="GO" id="GO:0005802">
    <property type="term" value="C:trans-Golgi network"/>
    <property type="evidence" value="ECO:0007669"/>
    <property type="project" value="TreeGrafter"/>
</dbReference>
<proteinExistence type="inferred from homology"/>
<dbReference type="PANTHER" id="PTHR12817">
    <property type="entry name" value="TRAFFICKING PROTEIN PARTICLE COMPLEX SUBUNIT 6B"/>
    <property type="match status" value="1"/>
</dbReference>
<reference evidence="2" key="1">
    <citation type="journal article" date="2020" name="Fungal Divers.">
        <title>Resolving the Mortierellaceae phylogeny through synthesis of multi-gene phylogenetics and phylogenomics.</title>
        <authorList>
            <person name="Vandepol N."/>
            <person name="Liber J."/>
            <person name="Desiro A."/>
            <person name="Na H."/>
            <person name="Kennedy M."/>
            <person name="Barry K."/>
            <person name="Grigoriev I.V."/>
            <person name="Miller A.N."/>
            <person name="O'Donnell K."/>
            <person name="Stajich J.E."/>
            <person name="Bonito G."/>
        </authorList>
    </citation>
    <scope>NUCLEOTIDE SEQUENCE</scope>
    <source>
        <strain evidence="2">BC1065</strain>
    </source>
</reference>
<dbReference type="OrthoDB" id="941624at2759"/>
<dbReference type="Proteomes" id="UP000807716">
    <property type="component" value="Unassembled WGS sequence"/>
</dbReference>
<dbReference type="GO" id="GO:0030008">
    <property type="term" value="C:TRAPP complex"/>
    <property type="evidence" value="ECO:0007669"/>
    <property type="project" value="TreeGrafter"/>
</dbReference>
<dbReference type="PANTHER" id="PTHR12817:SF0">
    <property type="entry name" value="GEO08327P1"/>
    <property type="match status" value="1"/>
</dbReference>
<keyword evidence="3" id="KW-1185">Reference proteome</keyword>
<dbReference type="Pfam" id="PF04051">
    <property type="entry name" value="TRAPP"/>
    <property type="match status" value="1"/>
</dbReference>
<name>A0A9P6U4L8_9FUNG</name>
<organism evidence="2 3">
    <name type="scientific">Actinomortierella ambigua</name>
    <dbReference type="NCBI Taxonomy" id="1343610"/>
    <lineage>
        <taxon>Eukaryota</taxon>
        <taxon>Fungi</taxon>
        <taxon>Fungi incertae sedis</taxon>
        <taxon>Mucoromycota</taxon>
        <taxon>Mortierellomycotina</taxon>
        <taxon>Mortierellomycetes</taxon>
        <taxon>Mortierellales</taxon>
        <taxon>Mortierellaceae</taxon>
        <taxon>Actinomortierella</taxon>
    </lineage>
</organism>
<dbReference type="GO" id="GO:0006888">
    <property type="term" value="P:endoplasmic reticulum to Golgi vesicle-mediated transport"/>
    <property type="evidence" value="ECO:0007669"/>
    <property type="project" value="TreeGrafter"/>
</dbReference>
<protein>
    <submittedName>
        <fullName evidence="2">Trafficking protein particle complex subunit 33</fullName>
    </submittedName>
</protein>
<evidence type="ECO:0000313" key="3">
    <source>
        <dbReference type="Proteomes" id="UP000807716"/>
    </source>
</evidence>
<dbReference type="InterPro" id="IPR024096">
    <property type="entry name" value="NO_sig/Golgi_transp_ligand-bd"/>
</dbReference>
<dbReference type="EMBL" id="JAAAJB010000286">
    <property type="protein sequence ID" value="KAG0259384.1"/>
    <property type="molecule type" value="Genomic_DNA"/>
</dbReference>
<sequence>MAFQPNVKMVNESVIDFLTSEMVEAMVRTVQDEVRVGRERDKILGGHQQQMNDGTGSPKFYAEGDESTEAVYYKLEMIGFRVGERLAERISKDRMRFPDNLDVVKFVCKEVWTFLFKKQIDNLKTNHRGVYVLQDNNFRWFTRMAHDHNSAEAVKRVTPYLWFPCGILRGILSNFGISSVVMAETSALPACTFQIKVAKAP</sequence>